<gene>
    <name evidence="2" type="ORF">CEXT_38611</name>
</gene>
<feature type="region of interest" description="Disordered" evidence="1">
    <location>
        <begin position="79"/>
        <end position="100"/>
    </location>
</feature>
<name>A0AAV4VS27_CAEEX</name>
<proteinExistence type="predicted"/>
<dbReference type="Proteomes" id="UP001054945">
    <property type="component" value="Unassembled WGS sequence"/>
</dbReference>
<sequence length="129" mass="14715">MVQNKVCWHGFGVVVANIMDKESSGAKCTGLIRDPNQSSTIDDRRCLSGSPLRTSNKMVTTINSLIYIHLCVSNHNTEEMENKHEGAGAPFSPSRRRRRKKSLNMKYYAQIRFKGRGFFAYENWDNVRG</sequence>
<accession>A0AAV4VS27</accession>
<dbReference type="EMBL" id="BPLR01015044">
    <property type="protein sequence ID" value="GIY73207.1"/>
    <property type="molecule type" value="Genomic_DNA"/>
</dbReference>
<organism evidence="2 3">
    <name type="scientific">Caerostris extrusa</name>
    <name type="common">Bark spider</name>
    <name type="synonym">Caerostris bankana</name>
    <dbReference type="NCBI Taxonomy" id="172846"/>
    <lineage>
        <taxon>Eukaryota</taxon>
        <taxon>Metazoa</taxon>
        <taxon>Ecdysozoa</taxon>
        <taxon>Arthropoda</taxon>
        <taxon>Chelicerata</taxon>
        <taxon>Arachnida</taxon>
        <taxon>Araneae</taxon>
        <taxon>Araneomorphae</taxon>
        <taxon>Entelegynae</taxon>
        <taxon>Araneoidea</taxon>
        <taxon>Araneidae</taxon>
        <taxon>Caerostris</taxon>
    </lineage>
</organism>
<reference evidence="2 3" key="1">
    <citation type="submission" date="2021-06" db="EMBL/GenBank/DDBJ databases">
        <title>Caerostris extrusa draft genome.</title>
        <authorList>
            <person name="Kono N."/>
            <person name="Arakawa K."/>
        </authorList>
    </citation>
    <scope>NUCLEOTIDE SEQUENCE [LARGE SCALE GENOMIC DNA]</scope>
</reference>
<evidence type="ECO:0000256" key="1">
    <source>
        <dbReference type="SAM" id="MobiDB-lite"/>
    </source>
</evidence>
<dbReference type="AlphaFoldDB" id="A0AAV4VS27"/>
<comment type="caution">
    <text evidence="2">The sequence shown here is derived from an EMBL/GenBank/DDBJ whole genome shotgun (WGS) entry which is preliminary data.</text>
</comment>
<keyword evidence="3" id="KW-1185">Reference proteome</keyword>
<protein>
    <submittedName>
        <fullName evidence="2">Uncharacterized protein</fullName>
    </submittedName>
</protein>
<evidence type="ECO:0000313" key="2">
    <source>
        <dbReference type="EMBL" id="GIY73207.1"/>
    </source>
</evidence>
<evidence type="ECO:0000313" key="3">
    <source>
        <dbReference type="Proteomes" id="UP001054945"/>
    </source>
</evidence>